<dbReference type="SUPFAM" id="SSF81878">
    <property type="entry name" value="BRCA2 tower domain"/>
    <property type="match status" value="1"/>
</dbReference>
<feature type="compositionally biased region" description="Polar residues" evidence="1">
    <location>
        <begin position="1476"/>
        <end position="1485"/>
    </location>
</feature>
<evidence type="ECO:0008006" key="6">
    <source>
        <dbReference type="Google" id="ProtNLM"/>
    </source>
</evidence>
<dbReference type="SUPFAM" id="SSF81872">
    <property type="entry name" value="BRCA2 helical domain"/>
    <property type="match status" value="1"/>
</dbReference>
<evidence type="ECO:0000259" key="3">
    <source>
        <dbReference type="Pfam" id="PF09169"/>
    </source>
</evidence>
<dbReference type="Proteomes" id="UP000267029">
    <property type="component" value="Unassembled WGS sequence"/>
</dbReference>
<evidence type="ECO:0000313" key="4">
    <source>
        <dbReference type="EMBL" id="VDD75647.1"/>
    </source>
</evidence>
<feature type="compositionally biased region" description="Basic and acidic residues" evidence="1">
    <location>
        <begin position="692"/>
        <end position="704"/>
    </location>
</feature>
<feature type="domain" description="Breast cancer type 2 susceptibility protein helical" evidence="3">
    <location>
        <begin position="775"/>
        <end position="833"/>
    </location>
</feature>
<dbReference type="PANTHER" id="PTHR11289">
    <property type="entry name" value="BREAST CANCER TYPE 2 SUSCEPTIBILITY PROTEIN BRCA2"/>
    <property type="match status" value="1"/>
</dbReference>
<gene>
    <name evidence="4" type="ORF">MCOS_LOCUS1650</name>
</gene>
<feature type="region of interest" description="Disordered" evidence="1">
    <location>
        <begin position="62"/>
        <end position="90"/>
    </location>
</feature>
<evidence type="ECO:0000259" key="2">
    <source>
        <dbReference type="Pfam" id="PF09103"/>
    </source>
</evidence>
<dbReference type="InterPro" id="IPR036315">
    <property type="entry name" value="BRCA2_hlx_sf"/>
</dbReference>
<feature type="compositionally biased region" description="Polar residues" evidence="1">
    <location>
        <begin position="1496"/>
        <end position="1506"/>
    </location>
</feature>
<protein>
    <recommendedName>
        <fullName evidence="6">Tower domain-containing protein</fullName>
    </recommendedName>
</protein>
<feature type="region of interest" description="Disordered" evidence="1">
    <location>
        <begin position="1470"/>
        <end position="1685"/>
    </location>
</feature>
<feature type="region of interest" description="Disordered" evidence="1">
    <location>
        <begin position="672"/>
        <end position="704"/>
    </location>
</feature>
<dbReference type="GO" id="GO:0006355">
    <property type="term" value="P:regulation of DNA-templated transcription"/>
    <property type="evidence" value="ECO:0007669"/>
    <property type="project" value="TreeGrafter"/>
</dbReference>
<dbReference type="InterPro" id="IPR012340">
    <property type="entry name" value="NA-bd_OB-fold"/>
</dbReference>
<name>A0A158QSX7_MESCO</name>
<feature type="compositionally biased region" description="Polar residues" evidence="1">
    <location>
        <begin position="73"/>
        <end position="90"/>
    </location>
</feature>
<dbReference type="PANTHER" id="PTHR11289:SF0">
    <property type="entry name" value="BREAST CANCER TYPE 2 SUSCEPTIBILITY PROTEIN"/>
    <property type="match status" value="1"/>
</dbReference>
<dbReference type="Pfam" id="PF09103">
    <property type="entry name" value="BRCA-2_OB1"/>
    <property type="match status" value="1"/>
</dbReference>
<dbReference type="OrthoDB" id="21095at2759"/>
<evidence type="ECO:0000256" key="1">
    <source>
        <dbReference type="SAM" id="MobiDB-lite"/>
    </source>
</evidence>
<keyword evidence="5" id="KW-1185">Reference proteome</keyword>
<evidence type="ECO:0000313" key="5">
    <source>
        <dbReference type="Proteomes" id="UP000267029"/>
    </source>
</evidence>
<feature type="compositionally biased region" description="Low complexity" evidence="1">
    <location>
        <begin position="1507"/>
        <end position="1519"/>
    </location>
</feature>
<feature type="compositionally biased region" description="Basic and acidic residues" evidence="1">
    <location>
        <begin position="404"/>
        <end position="413"/>
    </location>
</feature>
<reference evidence="4 5" key="1">
    <citation type="submission" date="2018-10" db="EMBL/GenBank/DDBJ databases">
        <authorList>
            <consortium name="Pathogen Informatics"/>
        </authorList>
    </citation>
    <scope>NUCLEOTIDE SEQUENCE [LARGE SCALE GENOMIC DNA]</scope>
</reference>
<feature type="region of interest" description="Disordered" evidence="1">
    <location>
        <begin position="404"/>
        <end position="450"/>
    </location>
</feature>
<feature type="region of interest" description="Disordered" evidence="1">
    <location>
        <begin position="1"/>
        <end position="29"/>
    </location>
</feature>
<dbReference type="STRING" id="53468.A0A158QSX7"/>
<dbReference type="InterPro" id="IPR015252">
    <property type="entry name" value="BRCA2_hlx"/>
</dbReference>
<feature type="compositionally biased region" description="Pro residues" evidence="1">
    <location>
        <begin position="1486"/>
        <end position="1495"/>
    </location>
</feature>
<feature type="compositionally biased region" description="Low complexity" evidence="1">
    <location>
        <begin position="1533"/>
        <end position="1562"/>
    </location>
</feature>
<accession>A0A158QSX7</accession>
<feature type="compositionally biased region" description="Low complexity" evidence="1">
    <location>
        <begin position="673"/>
        <end position="685"/>
    </location>
</feature>
<organism evidence="4 5">
    <name type="scientific">Mesocestoides corti</name>
    <name type="common">Flatworm</name>
    <dbReference type="NCBI Taxonomy" id="53468"/>
    <lineage>
        <taxon>Eukaryota</taxon>
        <taxon>Metazoa</taxon>
        <taxon>Spiralia</taxon>
        <taxon>Lophotrochozoa</taxon>
        <taxon>Platyhelminthes</taxon>
        <taxon>Cestoda</taxon>
        <taxon>Eucestoda</taxon>
        <taxon>Cyclophyllidea</taxon>
        <taxon>Mesocestoididae</taxon>
        <taxon>Mesocestoides</taxon>
    </lineage>
</organism>
<dbReference type="Pfam" id="PF09169">
    <property type="entry name" value="BRCA-2_helical"/>
    <property type="match status" value="1"/>
</dbReference>
<feature type="compositionally biased region" description="Low complexity" evidence="1">
    <location>
        <begin position="1573"/>
        <end position="1582"/>
    </location>
</feature>
<feature type="compositionally biased region" description="Polar residues" evidence="1">
    <location>
        <begin position="7"/>
        <end position="19"/>
    </location>
</feature>
<feature type="domain" description="BRCA2 OB1" evidence="2">
    <location>
        <begin position="883"/>
        <end position="1007"/>
    </location>
</feature>
<dbReference type="GO" id="GO:0000724">
    <property type="term" value="P:double-strand break repair via homologous recombination"/>
    <property type="evidence" value="ECO:0007669"/>
    <property type="project" value="InterPro"/>
</dbReference>
<dbReference type="SUPFAM" id="SSF50249">
    <property type="entry name" value="Nucleic acid-binding proteins"/>
    <property type="match status" value="2"/>
</dbReference>
<dbReference type="EMBL" id="UXSR01000220">
    <property type="protein sequence ID" value="VDD75647.1"/>
    <property type="molecule type" value="Genomic_DNA"/>
</dbReference>
<dbReference type="InterPro" id="IPR015187">
    <property type="entry name" value="BRCA2_OB_1"/>
</dbReference>
<proteinExistence type="predicted"/>
<dbReference type="Gene3D" id="2.40.50.140">
    <property type="entry name" value="Nucleic acid-binding proteins"/>
    <property type="match status" value="2"/>
</dbReference>
<sequence length="1760" mass="190383">MDVFNGASPTGQHSPNVSPNFDGDGNLDNSPAELIAKCSEHLSRPIFSERCSPNELDKDNLNYCPDSGVPERTGSSTSCSDQPRILPSSSNAQVKTRRLRFSMAFIYPEPDEIKKKPCNVTTLTGDAPMSCSQEFNDNFGCVNLTQMLEIASSCEGPSKGRDSMVSDSSDVSRAILDDSQGASSVADSSSNAPQQMISNSQITKDSGPPQGGFCGFKTASGVALETPSTEALSRVKQLFEDCMSDTLDFNASSKILQPFSQSTLQPQVTVGEGAFPMKGKPPFSASSEAITETMHKIDDQPKEPHVDETPNGNEENSHKLDSVLFHQNTTCLKSQSNSTRSIKQLIEEYTGEINSTDSQDVVNRMCKFKSGFTTGGGKPLDLVSVESIQRAKRLVDAVTRDLQLDESETHAESSNRLTNSPKSGGCDSTIEASSLSANPGAPTNDFSDISTSRPALTLDFIEKKDSAPDSSKSCPDKLLVTPSTGDRCGSTSGNSAIRLGFVSGHGKPLAPGSTESVERARRPVEECFKEPESGNSEACAGLNDQLTPAPITTGPPSMFTSGAGKPLNPVSDEALKRAKRLITECESEPEMPLKVAKLEPQVCRVEHSPEFGSPIVYDLSEASPTLNFDDSFEIPSQIANCADLAYPRSQGLEGERVAMRAEQERKAEACFKSTASTSCQTSSSPQPTPHRLLPDGKPRKVDRQPRMPGLLWRLRRASGVRPKPDSLTYCGHPPSRTDLKFAGDFLSLGDATVLSLKSAVGLRFKLDSESVSVSYLLGDDVDVIPDSQGYAGCAEIARAFVCSPGVTRGLASRQWIIHHYAQLAWRLSSVTLLHYEDILQNVFPRIALPNASVHRSDGAILLHVLLLELKYRYDRELEAAERPAIRKILERDDTPAKRIVLCVSHLEALPSQQYRGRLTDGWYHVDWVPDRLLTGLIQSGRIRVGTKLVTAGAELVQAPSGFGGDVAAATTSDADAHLFGESSSGLALRLHGNSTRPAPPNARLGYASHPPMAHLPPLPLSSLSTDGGFISCVCVLIQRRFQLQYMETCSPDGGSRQTRVFRDPRSERAAERLHANNCQVAFDRAVSDFTSPQGKRLRRSQPTTAFLASLGVDGEALWNAVTTSPDPDLAESGLSALQRDAMLRYKETALQDMVVQAVSKRDVTPLMRLHVAGIHSRDVDRKQEMLLTIWNPTDQMQDALQEGCVVQLTRLQVSCTRANDPFAYAMARGTGGGQLLCLSCGRSTSLRPLKPTEVIKLYQRGRPTGSMRVQEVIKRVYQPRVFLSIGRLKELAVGPSGLPVPAYLVLISFQDRPKAVDFTALVVGSKTTSSSTTDSKSDLGVVYLASLRGSDGAEDFTTLGVLRIWGGLERYCLSSVLAEGNRVRFTDVQLRGGCGRFQLDRDFPPEGSSEVNIVSLTYSAASYVTFEGMPRDPTTRRFQTPWQETPQFRVFMQTCMESHFEQFFSGKPPSLLATPSVHQQQTSVETPPPPPPPPASHQSTPLRRSATTSGGRSISSLLRGGTGLFSPSAQLQTTTPISAPPSATAAAASTSSSRTRPRTGLSRPRRSAPLVETTTTSLTPKTPIKRPKSPSLAQSPVATTRPRSKPASPRTPLPQPRAKRPHCSRPKTPLSKAGGCRLSQQLHIKSPLPPSRRARSQPTTPKTPTTRAPCVGSPSTPKPKRPSAVAKAKPLVIPETQLDETSPGASQVCAEVEASSPLNVSIADLVKTRQRRRTTTVSLPYLTSRSLELKPHSKPAGEKC</sequence>
<dbReference type="InterPro" id="IPR015525">
    <property type="entry name" value="BRCA2"/>
</dbReference>